<reference evidence="1 2" key="1">
    <citation type="submission" date="2014-10" db="EMBL/GenBank/DDBJ databases">
        <title>Genome sequence of Micropolyspora internatus JCM3315.</title>
        <authorList>
            <person name="Shin S.-K."/>
            <person name="Yi H."/>
        </authorList>
    </citation>
    <scope>NUCLEOTIDE SEQUENCE [LARGE SCALE GENOMIC DNA]</scope>
    <source>
        <strain evidence="1 2">JCM 3315</strain>
    </source>
</reference>
<dbReference type="EMBL" id="JRZE01000006">
    <property type="protein sequence ID" value="KHF43040.1"/>
    <property type="molecule type" value="Genomic_DNA"/>
</dbReference>
<dbReference type="Proteomes" id="UP000030848">
    <property type="component" value="Unassembled WGS sequence"/>
</dbReference>
<name>A0A837D603_9PSEU</name>
<gene>
    <name evidence="1" type="ORF">MINT15_32420</name>
</gene>
<accession>A0A837D603</accession>
<evidence type="ECO:0000313" key="2">
    <source>
        <dbReference type="Proteomes" id="UP000030848"/>
    </source>
</evidence>
<sequence>MGFRGWWNRLYADENAGPVNQEPLRVALQLASADNFLYFTADIAFWVHCGSSDKVPDIESMWDIARTGITHRAEEVSTQYRLIATERVRAELNVVLGPWRPVGQSPVQARGRCFSVTADPELVAAVAEHERSKSQQLVISWDEQRRQQQRRQMCSLLLNPLQATAWWLLDNPDKVSEVLEVAKTFQEVQNILEPATTPSESAGKLVDELLTTKDEALRAGAIHTLKKFFLSYGREDLAAQLQVFDDQACDTARQRTGSPTSPDKA</sequence>
<organism evidence="1 2">
    <name type="scientific">Saccharomonospora viridis</name>
    <dbReference type="NCBI Taxonomy" id="1852"/>
    <lineage>
        <taxon>Bacteria</taxon>
        <taxon>Bacillati</taxon>
        <taxon>Actinomycetota</taxon>
        <taxon>Actinomycetes</taxon>
        <taxon>Pseudonocardiales</taxon>
        <taxon>Pseudonocardiaceae</taxon>
        <taxon>Saccharomonospora</taxon>
    </lineage>
</organism>
<protein>
    <submittedName>
        <fullName evidence="1">Uncharacterized protein</fullName>
    </submittedName>
</protein>
<proteinExistence type="predicted"/>
<comment type="caution">
    <text evidence="1">The sequence shown here is derived from an EMBL/GenBank/DDBJ whole genome shotgun (WGS) entry which is preliminary data.</text>
</comment>
<dbReference type="AlphaFoldDB" id="A0A837D603"/>
<evidence type="ECO:0000313" key="1">
    <source>
        <dbReference type="EMBL" id="KHF43040.1"/>
    </source>
</evidence>